<protein>
    <submittedName>
        <fullName evidence="2">N-acetyl transferase</fullName>
    </submittedName>
</protein>
<evidence type="ECO:0000313" key="2">
    <source>
        <dbReference type="EMBL" id="QGV13011.1"/>
    </source>
</evidence>
<dbReference type="InterPro" id="IPR053710">
    <property type="entry name" value="Arylamine_NAT_domain_sf"/>
</dbReference>
<dbReference type="EMBL" id="MN329808">
    <property type="protein sequence ID" value="QGV13011.1"/>
    <property type="molecule type" value="Genomic_DNA"/>
</dbReference>
<dbReference type="SUPFAM" id="SSF54001">
    <property type="entry name" value="Cysteine proteinases"/>
    <property type="match status" value="1"/>
</dbReference>
<organism evidence="2">
    <name type="scientific">Pantoea agglomerans Tx10</name>
    <dbReference type="NCBI Taxonomy" id="1332072"/>
    <lineage>
        <taxon>Bacteria</taxon>
        <taxon>Pseudomonadati</taxon>
        <taxon>Pseudomonadota</taxon>
        <taxon>Gammaproteobacteria</taxon>
        <taxon>Enterobacterales</taxon>
        <taxon>Erwiniaceae</taxon>
        <taxon>Pantoea</taxon>
        <taxon>Pantoea agglomerans group</taxon>
    </lineage>
</organism>
<dbReference type="GO" id="GO:0016407">
    <property type="term" value="F:acetyltransferase activity"/>
    <property type="evidence" value="ECO:0007669"/>
    <property type="project" value="InterPro"/>
</dbReference>
<name>A0A650FPS1_ENTAG</name>
<dbReference type="AlphaFoldDB" id="A0A650FPS1"/>
<sequence length="262" mass="30034">MDMLAYLKRLKINEKIEKDGFNLSTLHNAHFFTVPFENFAMHNGSDVSLRPEDVANKIILNSRGGICFEFSVLLQQVFSHFAVDFQSRMARVLIPHLSPATHQLFLVNKDNERWIFDVGFGAKGPRGLLLLKNGFTHEDDFLSSRVRCDHELGWIVSVKEKSRNDAVWEDIYSFQDVEIYPPDIKMAHFYTLFSPESLLKNYRVASLPTDNGRISIRNNTFTEVCGLTSTSYEIADKEELLLLLSSRFGINISADNVTYTRN</sequence>
<comment type="similarity">
    <text evidence="1">Belongs to the arylamine N-acetyltransferase family.</text>
</comment>
<dbReference type="Pfam" id="PF00797">
    <property type="entry name" value="Acetyltransf_2"/>
    <property type="match status" value="1"/>
</dbReference>
<gene>
    <name evidence="2" type="primary">pnp2a</name>
</gene>
<dbReference type="PANTHER" id="PTHR11786:SF0">
    <property type="entry name" value="ARYLAMINE N-ACETYLTRANSFERASE 4-RELATED"/>
    <property type="match status" value="1"/>
</dbReference>
<dbReference type="InterPro" id="IPR038765">
    <property type="entry name" value="Papain-like_cys_pep_sf"/>
</dbReference>
<dbReference type="Gene3D" id="3.30.2140.20">
    <property type="match status" value="1"/>
</dbReference>
<dbReference type="RefSeq" id="WP_010670507.1">
    <property type="nucleotide sequence ID" value="NZ_KI440941.1"/>
</dbReference>
<dbReference type="PANTHER" id="PTHR11786">
    <property type="entry name" value="N-HYDROXYARYLAMINE O-ACETYLTRANSFERASE"/>
    <property type="match status" value="1"/>
</dbReference>
<reference evidence="2" key="1">
    <citation type="submission" date="2019-08" db="EMBL/GenBank/DDBJ databases">
        <authorList>
            <person name="Robinson L.J."/>
            <person name="Verrett J."/>
            <person name="Sorout N."/>
            <person name="Stavrinides J."/>
        </authorList>
    </citation>
    <scope>NUCLEOTIDE SEQUENCE</scope>
    <source>
        <strain evidence="2">Tx10</strain>
    </source>
</reference>
<keyword evidence="2" id="KW-0808">Transferase</keyword>
<evidence type="ECO:0000256" key="1">
    <source>
        <dbReference type="ARBA" id="ARBA00006547"/>
    </source>
</evidence>
<dbReference type="InterPro" id="IPR001447">
    <property type="entry name" value="Arylamine_N-AcTrfase"/>
</dbReference>
<proteinExistence type="inferred from homology"/>
<accession>A0A650FPS1</accession>